<evidence type="ECO:0000313" key="2">
    <source>
        <dbReference type="Proteomes" id="UP000053947"/>
    </source>
</evidence>
<gene>
    <name evidence="1" type="ORF">DEALK_18130</name>
</gene>
<dbReference type="AlphaFoldDB" id="A0A0W0GK71"/>
<dbReference type="STRING" id="1217799.DEALK_18130"/>
<reference evidence="1 2" key="1">
    <citation type="submission" date="2015-06" db="EMBL/GenBank/DDBJ databases">
        <title>Genome sequence of the organohalide-respiring Dehalogenimonas alkenigignens type strain (IP3-3T).</title>
        <authorList>
            <person name="Key T.A."/>
            <person name="Richmond D.P."/>
            <person name="Bowman K.S."/>
            <person name="Cho Y.-J."/>
            <person name="Chun J."/>
            <person name="da Costa M.S."/>
            <person name="Rainey F.A."/>
            <person name="Moe W.M."/>
        </authorList>
    </citation>
    <scope>NUCLEOTIDE SEQUENCE [LARGE SCALE GENOMIC DNA]</scope>
    <source>
        <strain evidence="1 2">IP3-3</strain>
    </source>
</reference>
<sequence>MVNESKPLGSEDSSAVEFVKEMLAGDPTYAINFDRIQWDHENKRYVIVEFLLCEEKQSTRGITPLSSHPNRYFMKNSMKFISLWKLSQVIGAKLFLVNYSKAGTSCEDQVLLMEVQNVDATASAPVQTINSTMTRQEFSSWFRTLNRRGRT</sequence>
<keyword evidence="2" id="KW-1185">Reference proteome</keyword>
<dbReference type="RefSeq" id="WP_144437101.1">
    <property type="nucleotide sequence ID" value="NZ_KQ758903.1"/>
</dbReference>
<comment type="caution">
    <text evidence="1">The sequence shown here is derived from an EMBL/GenBank/DDBJ whole genome shotgun (WGS) entry which is preliminary data.</text>
</comment>
<protein>
    <submittedName>
        <fullName evidence="1">Uncharacterized protein</fullName>
    </submittedName>
</protein>
<proteinExistence type="predicted"/>
<dbReference type="EMBL" id="LFDV01000002">
    <property type="protein sequence ID" value="KTB48966.1"/>
    <property type="molecule type" value="Genomic_DNA"/>
</dbReference>
<name>A0A0W0GK71_9CHLR</name>
<organism evidence="1 2">
    <name type="scientific">Dehalogenimonas alkenigignens</name>
    <dbReference type="NCBI Taxonomy" id="1217799"/>
    <lineage>
        <taxon>Bacteria</taxon>
        <taxon>Bacillati</taxon>
        <taxon>Chloroflexota</taxon>
        <taxon>Dehalococcoidia</taxon>
        <taxon>Dehalococcoidales</taxon>
        <taxon>Dehalococcoidaceae</taxon>
        <taxon>Dehalogenimonas</taxon>
    </lineage>
</organism>
<evidence type="ECO:0000313" key="1">
    <source>
        <dbReference type="EMBL" id="KTB48966.1"/>
    </source>
</evidence>
<accession>A0A0W0GK71</accession>
<dbReference type="Proteomes" id="UP000053947">
    <property type="component" value="Unassembled WGS sequence"/>
</dbReference>
<dbReference type="OrthoDB" id="2973524at2"/>